<evidence type="ECO:0000259" key="5">
    <source>
        <dbReference type="PROSITE" id="PS50045"/>
    </source>
</evidence>
<keyword evidence="3" id="KW-0805">Transcription regulation</keyword>
<dbReference type="Pfam" id="PF20161">
    <property type="entry name" value="VpsR"/>
    <property type="match status" value="1"/>
</dbReference>
<dbReference type="Pfam" id="PF00158">
    <property type="entry name" value="Sigma54_activat"/>
    <property type="match status" value="1"/>
</dbReference>
<keyword evidence="2" id="KW-0067">ATP-binding</keyword>
<dbReference type="InterPro" id="IPR009057">
    <property type="entry name" value="Homeodomain-like_sf"/>
</dbReference>
<gene>
    <name evidence="6" type="ORF">DCD74_10120</name>
</gene>
<dbReference type="Proteomes" id="UP000251842">
    <property type="component" value="Chromosome"/>
</dbReference>
<evidence type="ECO:0000256" key="4">
    <source>
        <dbReference type="ARBA" id="ARBA00023163"/>
    </source>
</evidence>
<proteinExistence type="predicted"/>
<name>A0A344J7H7_9GAMM</name>
<sequence length="464" mass="51385">MDLSALPEQRALLVLSDRLGDRAPLLVRLRHEGWQVRRFSDVPGLARFLRHNRDFCGAGLVDLRGLTDPQQLAERVPVLSPPHLGWVAAIDAGELEDPGVRQLVRDYCFDFVTLPCPDAVLDTVIGHAYGLALLGRAPSDVEDEEAGFGGMIGRSPQMRSLFRLLRKAAPSDAPVFIAGETGTGKELAAQALHQHSARAAMPFVAINCGAIPPHLLQSELFGYERGAFTGAHQRKLGRIELAHRGTLFLDEIGDLPLDSQTALLRFLEQGTIERLGGTDSLHIDVRLVSATHHDLEAAVAAGRFRSDLYHRLCVIRVRQPALRDRGEDIERIAQHALSLYVDERSRHIKGFGPCALRRMQDYPWPGNVRELLNRVRQAVVMTEGRYIDAADMGLDARAAQVAPTLEEVRAEAEREAILSALRRNRQRIGETARELGVSRVTLYRLMTRHQLRAPEPAEPPASPA</sequence>
<keyword evidence="7" id="KW-1185">Reference proteome</keyword>
<dbReference type="RefSeq" id="WP_112927199.1">
    <property type="nucleotide sequence ID" value="NZ_CP029556.1"/>
</dbReference>
<dbReference type="InterPro" id="IPR027417">
    <property type="entry name" value="P-loop_NTPase"/>
</dbReference>
<dbReference type="SUPFAM" id="SSF52540">
    <property type="entry name" value="P-loop containing nucleoside triphosphate hydrolases"/>
    <property type="match status" value="1"/>
</dbReference>
<dbReference type="PANTHER" id="PTHR32071">
    <property type="entry name" value="TRANSCRIPTIONAL REGULATORY PROTEIN"/>
    <property type="match status" value="1"/>
</dbReference>
<dbReference type="InterPro" id="IPR058031">
    <property type="entry name" value="AAA_lid_NorR"/>
</dbReference>
<dbReference type="Pfam" id="PF25601">
    <property type="entry name" value="AAA_lid_14"/>
    <property type="match status" value="1"/>
</dbReference>
<evidence type="ECO:0000256" key="2">
    <source>
        <dbReference type="ARBA" id="ARBA00022840"/>
    </source>
</evidence>
<dbReference type="PANTHER" id="PTHR32071:SF120">
    <property type="entry name" value="TRANSCRIPTIONAL REGULATOR-RELATED"/>
    <property type="match status" value="1"/>
</dbReference>
<dbReference type="PROSITE" id="PS00688">
    <property type="entry name" value="SIGMA54_INTERACT_3"/>
    <property type="match status" value="1"/>
</dbReference>
<keyword evidence="4" id="KW-0804">Transcription</keyword>
<reference evidence="7" key="1">
    <citation type="submission" date="2018-05" db="EMBL/GenBank/DDBJ databases">
        <title>Luteimonas pekinense sp. nov., isolated from human Meibomian gland secretions, Beijing, China.</title>
        <authorList>
            <person name="Wen T."/>
            <person name="Bai H."/>
            <person name="Lv H."/>
        </authorList>
    </citation>
    <scope>NUCLEOTIDE SEQUENCE [LARGE SCALE GENOMIC DNA]</scope>
    <source>
        <strain evidence="7">83-4</strain>
    </source>
</reference>
<dbReference type="AlphaFoldDB" id="A0A344J7H7"/>
<dbReference type="GO" id="GO:0006355">
    <property type="term" value="P:regulation of DNA-templated transcription"/>
    <property type="evidence" value="ECO:0007669"/>
    <property type="project" value="InterPro"/>
</dbReference>
<dbReference type="SUPFAM" id="SSF46689">
    <property type="entry name" value="Homeodomain-like"/>
    <property type="match status" value="1"/>
</dbReference>
<evidence type="ECO:0000256" key="1">
    <source>
        <dbReference type="ARBA" id="ARBA00022741"/>
    </source>
</evidence>
<dbReference type="Pfam" id="PF02954">
    <property type="entry name" value="HTH_8"/>
    <property type="match status" value="1"/>
</dbReference>
<dbReference type="FunFam" id="3.40.50.300:FF:000006">
    <property type="entry name" value="DNA-binding transcriptional regulator NtrC"/>
    <property type="match status" value="1"/>
</dbReference>
<dbReference type="CDD" id="cd00009">
    <property type="entry name" value="AAA"/>
    <property type="match status" value="1"/>
</dbReference>
<evidence type="ECO:0000313" key="6">
    <source>
        <dbReference type="EMBL" id="AXA84987.1"/>
    </source>
</evidence>
<dbReference type="InterPro" id="IPR002078">
    <property type="entry name" value="Sigma_54_int"/>
</dbReference>
<dbReference type="Gene3D" id="3.40.50.300">
    <property type="entry name" value="P-loop containing nucleotide triphosphate hydrolases"/>
    <property type="match status" value="1"/>
</dbReference>
<dbReference type="InterPro" id="IPR025944">
    <property type="entry name" value="Sigma_54_int_dom_CS"/>
</dbReference>
<keyword evidence="1" id="KW-0547">Nucleotide-binding</keyword>
<dbReference type="InterPro" id="IPR045343">
    <property type="entry name" value="VpsR"/>
</dbReference>
<dbReference type="InterPro" id="IPR002197">
    <property type="entry name" value="HTH_Fis"/>
</dbReference>
<dbReference type="SMART" id="SM00382">
    <property type="entry name" value="AAA"/>
    <property type="match status" value="1"/>
</dbReference>
<evidence type="ECO:0000313" key="7">
    <source>
        <dbReference type="Proteomes" id="UP000251842"/>
    </source>
</evidence>
<dbReference type="GO" id="GO:0005524">
    <property type="term" value="F:ATP binding"/>
    <property type="evidence" value="ECO:0007669"/>
    <property type="project" value="UniProtKB-KW"/>
</dbReference>
<protein>
    <submittedName>
        <fullName evidence="6">Fis family transcriptional regulator</fullName>
    </submittedName>
</protein>
<dbReference type="Gene3D" id="1.10.10.60">
    <property type="entry name" value="Homeodomain-like"/>
    <property type="match status" value="1"/>
</dbReference>
<dbReference type="PROSITE" id="PS50045">
    <property type="entry name" value="SIGMA54_INTERACT_4"/>
    <property type="match status" value="1"/>
</dbReference>
<dbReference type="OrthoDB" id="9804019at2"/>
<accession>A0A344J7H7</accession>
<dbReference type="KEGG" id="lue:DCD74_10120"/>
<dbReference type="EMBL" id="CP029556">
    <property type="protein sequence ID" value="AXA84987.1"/>
    <property type="molecule type" value="Genomic_DNA"/>
</dbReference>
<dbReference type="InterPro" id="IPR003593">
    <property type="entry name" value="AAA+_ATPase"/>
</dbReference>
<dbReference type="GO" id="GO:0043565">
    <property type="term" value="F:sequence-specific DNA binding"/>
    <property type="evidence" value="ECO:0007669"/>
    <property type="project" value="InterPro"/>
</dbReference>
<dbReference type="Gene3D" id="1.10.8.60">
    <property type="match status" value="1"/>
</dbReference>
<feature type="domain" description="Sigma-54 factor interaction" evidence="5">
    <location>
        <begin position="151"/>
        <end position="380"/>
    </location>
</feature>
<evidence type="ECO:0000256" key="3">
    <source>
        <dbReference type="ARBA" id="ARBA00023015"/>
    </source>
</evidence>
<organism evidence="6 7">
    <name type="scientific">Solilutibacter oculi</name>
    <dbReference type="NCBI Taxonomy" id="2698682"/>
    <lineage>
        <taxon>Bacteria</taxon>
        <taxon>Pseudomonadati</taxon>
        <taxon>Pseudomonadota</taxon>
        <taxon>Gammaproteobacteria</taxon>
        <taxon>Lysobacterales</taxon>
        <taxon>Lysobacteraceae</taxon>
        <taxon>Solilutibacter</taxon>
    </lineage>
</organism>